<organism evidence="1 2">
    <name type="scientific">Kribbella orskensis</name>
    <dbReference type="NCBI Taxonomy" id="2512216"/>
    <lineage>
        <taxon>Bacteria</taxon>
        <taxon>Bacillati</taxon>
        <taxon>Actinomycetota</taxon>
        <taxon>Actinomycetes</taxon>
        <taxon>Propionibacteriales</taxon>
        <taxon>Kribbellaceae</taxon>
        <taxon>Kribbella</taxon>
    </lineage>
</organism>
<keyword evidence="2" id="KW-1185">Reference proteome</keyword>
<proteinExistence type="predicted"/>
<reference evidence="1 2" key="1">
    <citation type="journal article" date="2015" name="Stand. Genomic Sci.">
        <title>Genomic Encyclopedia of Bacterial and Archaeal Type Strains, Phase III: the genomes of soil and plant-associated and newly described type strains.</title>
        <authorList>
            <person name="Whitman W.B."/>
            <person name="Woyke T."/>
            <person name="Klenk H.P."/>
            <person name="Zhou Y."/>
            <person name="Lilburn T.G."/>
            <person name="Beck B.J."/>
            <person name="De Vos P."/>
            <person name="Vandamme P."/>
            <person name="Eisen J.A."/>
            <person name="Garrity G."/>
            <person name="Hugenholtz P."/>
            <person name="Kyrpides N.C."/>
        </authorList>
    </citation>
    <scope>NUCLEOTIDE SEQUENCE [LARGE SCALE GENOMIC DNA]</scope>
    <source>
        <strain evidence="1 2">VKM Ac-2538</strain>
    </source>
</reference>
<protein>
    <submittedName>
        <fullName evidence="1">Uncharacterized protein</fullName>
    </submittedName>
</protein>
<evidence type="ECO:0000313" key="1">
    <source>
        <dbReference type="EMBL" id="TCO13962.1"/>
    </source>
</evidence>
<sequence length="89" mass="9460">MAGLDLGGGRLIRDQGVTTGRSRGGAFCLGRIYLGNMYTIELDDEELRLLRSALGSYLQAFGHKEADVLRGAKHLMIKLPDPAAAAAAS</sequence>
<evidence type="ECO:0000313" key="2">
    <source>
        <dbReference type="Proteomes" id="UP000295818"/>
    </source>
</evidence>
<gene>
    <name evidence="1" type="ORF">EV644_12142</name>
</gene>
<comment type="caution">
    <text evidence="1">The sequence shown here is derived from an EMBL/GenBank/DDBJ whole genome shotgun (WGS) entry which is preliminary data.</text>
</comment>
<dbReference type="EMBL" id="SLWM01000021">
    <property type="protein sequence ID" value="TCO13962.1"/>
    <property type="molecule type" value="Genomic_DNA"/>
</dbReference>
<name>A0ABY2BAM7_9ACTN</name>
<dbReference type="Proteomes" id="UP000295818">
    <property type="component" value="Unassembled WGS sequence"/>
</dbReference>
<accession>A0ABY2BAM7</accession>